<feature type="region of interest" description="Disordered" evidence="1">
    <location>
        <begin position="119"/>
        <end position="138"/>
    </location>
</feature>
<dbReference type="AlphaFoldDB" id="A0A6G1DUS3"/>
<keyword evidence="3" id="KW-1185">Reference proteome</keyword>
<sequence length="204" mass="22033">MGEAEVHWEEEADDASLRELAISTPGCTAPPLAHSLDAATVALDNSVLAAGAGKGWGITPLAPTWGFIPNNSANSFGLTVTHERTQLLQPSPSHPRQRPPQQGNKHKCQTTSLCAISSNSLQARRQRQLRGQAGSRSGWDWRPASCVCMPGHLQQQRRAEQATSSAAARQDDPGLRSSVAGHHQRQGWRGLAGQQQLRRAEHAH</sequence>
<proteinExistence type="predicted"/>
<comment type="caution">
    <text evidence="2">The sequence shown here is derived from an EMBL/GenBank/DDBJ whole genome shotgun (WGS) entry which is preliminary data.</text>
</comment>
<gene>
    <name evidence="2" type="ORF">E2562_036108</name>
</gene>
<evidence type="ECO:0000313" key="3">
    <source>
        <dbReference type="Proteomes" id="UP000479710"/>
    </source>
</evidence>
<feature type="compositionally biased region" description="Low complexity" evidence="1">
    <location>
        <begin position="119"/>
        <end position="137"/>
    </location>
</feature>
<feature type="compositionally biased region" description="Polar residues" evidence="1">
    <location>
        <begin position="157"/>
        <end position="167"/>
    </location>
</feature>
<organism evidence="2 3">
    <name type="scientific">Oryza meyeriana var. granulata</name>
    <dbReference type="NCBI Taxonomy" id="110450"/>
    <lineage>
        <taxon>Eukaryota</taxon>
        <taxon>Viridiplantae</taxon>
        <taxon>Streptophyta</taxon>
        <taxon>Embryophyta</taxon>
        <taxon>Tracheophyta</taxon>
        <taxon>Spermatophyta</taxon>
        <taxon>Magnoliopsida</taxon>
        <taxon>Liliopsida</taxon>
        <taxon>Poales</taxon>
        <taxon>Poaceae</taxon>
        <taxon>BOP clade</taxon>
        <taxon>Oryzoideae</taxon>
        <taxon>Oryzeae</taxon>
        <taxon>Oryzinae</taxon>
        <taxon>Oryza</taxon>
        <taxon>Oryza meyeriana</taxon>
    </lineage>
</organism>
<reference evidence="2 3" key="1">
    <citation type="submission" date="2019-11" db="EMBL/GenBank/DDBJ databases">
        <title>Whole genome sequence of Oryza granulata.</title>
        <authorList>
            <person name="Li W."/>
        </authorList>
    </citation>
    <scope>NUCLEOTIDE SEQUENCE [LARGE SCALE GENOMIC DNA]</scope>
    <source>
        <strain evidence="3">cv. Menghai</strain>
        <tissue evidence="2">Leaf</tissue>
    </source>
</reference>
<name>A0A6G1DUS3_9ORYZ</name>
<feature type="region of interest" description="Disordered" evidence="1">
    <location>
        <begin position="88"/>
        <end position="110"/>
    </location>
</feature>
<dbReference type="Proteomes" id="UP000479710">
    <property type="component" value="Unassembled WGS sequence"/>
</dbReference>
<evidence type="ECO:0000313" key="2">
    <source>
        <dbReference type="EMBL" id="KAF0915413.1"/>
    </source>
</evidence>
<accession>A0A6G1DUS3</accession>
<feature type="region of interest" description="Disordered" evidence="1">
    <location>
        <begin position="157"/>
        <end position="204"/>
    </location>
</feature>
<protein>
    <submittedName>
        <fullName evidence="2">Uncharacterized protein</fullName>
    </submittedName>
</protein>
<evidence type="ECO:0000256" key="1">
    <source>
        <dbReference type="SAM" id="MobiDB-lite"/>
    </source>
</evidence>
<dbReference type="EMBL" id="SPHZ02000006">
    <property type="protein sequence ID" value="KAF0915413.1"/>
    <property type="molecule type" value="Genomic_DNA"/>
</dbReference>